<organism evidence="5 6">
    <name type="scientific">Paraburkholderia silviterrae</name>
    <dbReference type="NCBI Taxonomy" id="2528715"/>
    <lineage>
        <taxon>Bacteria</taxon>
        <taxon>Pseudomonadati</taxon>
        <taxon>Pseudomonadota</taxon>
        <taxon>Betaproteobacteria</taxon>
        <taxon>Burkholderiales</taxon>
        <taxon>Burkholderiaceae</taxon>
        <taxon>Paraburkholderia</taxon>
    </lineage>
</organism>
<proteinExistence type="predicted"/>
<dbReference type="EMBL" id="SMRP01000001">
    <property type="protein sequence ID" value="TDG26249.1"/>
    <property type="molecule type" value="Genomic_DNA"/>
</dbReference>
<comment type="caution">
    <text evidence="5">The sequence shown here is derived from an EMBL/GenBank/DDBJ whole genome shotgun (WGS) entry which is preliminary data.</text>
</comment>
<dbReference type="PANTHER" id="PTHR30432:SF1">
    <property type="entry name" value="DNA-BINDING TRANSCRIPTIONAL DUAL REGULATOR MODE"/>
    <property type="match status" value="1"/>
</dbReference>
<dbReference type="GO" id="GO:0003700">
    <property type="term" value="F:DNA-binding transcription factor activity"/>
    <property type="evidence" value="ECO:0007669"/>
    <property type="project" value="InterPro"/>
</dbReference>
<dbReference type="Gene3D" id="1.10.10.10">
    <property type="entry name" value="Winged helix-like DNA-binding domain superfamily/Winged helix DNA-binding domain"/>
    <property type="match status" value="1"/>
</dbReference>
<dbReference type="InterPro" id="IPR051815">
    <property type="entry name" value="Molybdate_resp_trans_reg"/>
</dbReference>
<evidence type="ECO:0000313" key="5">
    <source>
        <dbReference type="EMBL" id="TDG26249.1"/>
    </source>
</evidence>
<dbReference type="InterPro" id="IPR004606">
    <property type="entry name" value="Mop_domain"/>
</dbReference>
<feature type="domain" description="Mop" evidence="4">
    <location>
        <begin position="251"/>
        <end position="317"/>
    </location>
</feature>
<feature type="region of interest" description="Disordered" evidence="3">
    <location>
        <begin position="1"/>
        <end position="41"/>
    </location>
</feature>
<dbReference type="PANTHER" id="PTHR30432">
    <property type="entry name" value="TRANSCRIPTIONAL REGULATOR MODE"/>
    <property type="match status" value="1"/>
</dbReference>
<evidence type="ECO:0000256" key="3">
    <source>
        <dbReference type="SAM" id="MobiDB-lite"/>
    </source>
</evidence>
<evidence type="ECO:0000256" key="1">
    <source>
        <dbReference type="ARBA" id="ARBA00022505"/>
    </source>
</evidence>
<dbReference type="Gene3D" id="2.40.50.100">
    <property type="match status" value="2"/>
</dbReference>
<dbReference type="SUPFAM" id="SSF46785">
    <property type="entry name" value="Winged helix' DNA-binding domain"/>
    <property type="match status" value="1"/>
</dbReference>
<dbReference type="InterPro" id="IPR003725">
    <property type="entry name" value="ModE-bd_N"/>
</dbReference>
<dbReference type="Pfam" id="PF00126">
    <property type="entry name" value="HTH_1"/>
    <property type="match status" value="1"/>
</dbReference>
<feature type="domain" description="Mop" evidence="4">
    <location>
        <begin position="174"/>
        <end position="240"/>
    </location>
</feature>
<sequence>MTTSSSSTPSPCGPAAGGASAGAETGEPPRAESPELGVGGSVWFQAGPQTLGGAARIALLAAIGETGSITGAAKAVGMSYKGAWDAIDAMNNLAGEPLVVRATGGKGGGGTTLTPRAQRLIATFGAIEREHRHFLERAAAAVRALGGEACPDADAGTAGSIGTDLAVLGRFALRTSARNQLYGTVAALVRGAVNDEVSITLPGGQQLVAVVTRESAEALGLAVGGAVVALVKASSVVLVAGGALSADHAARLSVRNRLSGVVSGVRRGEVSAEVTLELPGGMVIAAVVTDASVDALGLEAGASATAVFKASSVLLGVGG</sequence>
<reference evidence="5 6" key="1">
    <citation type="submission" date="2019-03" db="EMBL/GenBank/DDBJ databases">
        <title>Paraburkholderia sp. 4M-K11, isolated from subtropical forest soil.</title>
        <authorList>
            <person name="Gao Z.-H."/>
            <person name="Qiu L.-H."/>
        </authorList>
    </citation>
    <scope>NUCLEOTIDE SEQUENCE [LARGE SCALE GENOMIC DNA]</scope>
    <source>
        <strain evidence="5 6">4M-K11</strain>
    </source>
</reference>
<dbReference type="InterPro" id="IPR008995">
    <property type="entry name" value="Mo/tungstate-bd_C_term_dom"/>
</dbReference>
<keyword evidence="6" id="KW-1185">Reference proteome</keyword>
<dbReference type="PROSITE" id="PS51866">
    <property type="entry name" value="MOP"/>
    <property type="match status" value="2"/>
</dbReference>
<dbReference type="InterPro" id="IPR036388">
    <property type="entry name" value="WH-like_DNA-bd_sf"/>
</dbReference>
<dbReference type="Proteomes" id="UP000295722">
    <property type="component" value="Unassembled WGS sequence"/>
</dbReference>
<dbReference type="OrthoDB" id="9800709at2"/>
<dbReference type="GO" id="GO:0015689">
    <property type="term" value="P:molybdate ion transport"/>
    <property type="evidence" value="ECO:0007669"/>
    <property type="project" value="InterPro"/>
</dbReference>
<dbReference type="NCBIfam" id="TIGR00637">
    <property type="entry name" value="ModE_repress"/>
    <property type="match status" value="1"/>
</dbReference>
<dbReference type="NCBIfam" id="TIGR00638">
    <property type="entry name" value="Mop"/>
    <property type="match status" value="2"/>
</dbReference>
<dbReference type="Pfam" id="PF03459">
    <property type="entry name" value="TOBE"/>
    <property type="match status" value="2"/>
</dbReference>
<feature type="compositionally biased region" description="Low complexity" evidence="3">
    <location>
        <begin position="1"/>
        <end position="14"/>
    </location>
</feature>
<dbReference type="SUPFAM" id="SSF50331">
    <property type="entry name" value="MOP-like"/>
    <property type="match status" value="2"/>
</dbReference>
<dbReference type="RefSeq" id="WP_133193299.1">
    <property type="nucleotide sequence ID" value="NZ_JBHUCW010000001.1"/>
</dbReference>
<name>A0A4R5MG24_9BURK</name>
<dbReference type="InterPro" id="IPR036390">
    <property type="entry name" value="WH_DNA-bd_sf"/>
</dbReference>
<evidence type="ECO:0000313" key="6">
    <source>
        <dbReference type="Proteomes" id="UP000295722"/>
    </source>
</evidence>
<protein>
    <submittedName>
        <fullName evidence="5">LysR family transcriptional regulator</fullName>
    </submittedName>
</protein>
<dbReference type="InterPro" id="IPR005116">
    <property type="entry name" value="Transp-assoc_OB_typ1"/>
</dbReference>
<dbReference type="InterPro" id="IPR000847">
    <property type="entry name" value="LysR_HTH_N"/>
</dbReference>
<accession>A0A4R5MG24</accession>
<keyword evidence="1 2" id="KW-0500">Molybdenum</keyword>
<dbReference type="AlphaFoldDB" id="A0A4R5MG24"/>
<evidence type="ECO:0000256" key="2">
    <source>
        <dbReference type="PROSITE-ProRule" id="PRU01213"/>
    </source>
</evidence>
<gene>
    <name evidence="5" type="ORF">EYW47_02560</name>
</gene>
<evidence type="ECO:0000259" key="4">
    <source>
        <dbReference type="PROSITE" id="PS51866"/>
    </source>
</evidence>